<dbReference type="EMBL" id="JAROAS010000003">
    <property type="protein sequence ID" value="MED4126874.1"/>
    <property type="molecule type" value="Genomic_DNA"/>
</dbReference>
<proteinExistence type="predicted"/>
<dbReference type="Pfam" id="PF04468">
    <property type="entry name" value="PSP1"/>
    <property type="match status" value="1"/>
</dbReference>
<keyword evidence="3" id="KW-1185">Reference proteome</keyword>
<evidence type="ECO:0000313" key="2">
    <source>
        <dbReference type="EMBL" id="MED4126874.1"/>
    </source>
</evidence>
<evidence type="ECO:0000259" key="1">
    <source>
        <dbReference type="PROSITE" id="PS51411"/>
    </source>
</evidence>
<sequence length="275" mass="30965">MHEVVGVRFKKAGKIYYFSPGSLEITGEEAIIVETSRGVEYGKVVVSPKFVDEQDVVLPLKQVIRLATAEDTLVVKENREAARDAIDVCTKKIEEHNLDMKLVDVEYTFDRNKVLFYFTADGRIDFRELVKDLAAIFRTRIELRQIGVRDEAKLLGGIGPCGRMLCCSTFLGDFEPVSIKMAKDQNLSLNPAKISGLCGRLMCCLKYENDTYEEAKKEMPDIGKKISTPDGTGKVIGLNLLDRVVQVQLFEEEQTLEYAFDELMKSEKLTSKATD</sequence>
<evidence type="ECO:0000313" key="3">
    <source>
        <dbReference type="Proteomes" id="UP001341820"/>
    </source>
</evidence>
<comment type="caution">
    <text evidence="2">The sequence shown here is derived from an EMBL/GenBank/DDBJ whole genome shotgun (WGS) entry which is preliminary data.</text>
</comment>
<dbReference type="InterPro" id="IPR047767">
    <property type="entry name" value="PSP1-like"/>
</dbReference>
<protein>
    <submittedName>
        <fullName evidence="2">Stage 0 sporulation family protein</fullName>
    </submittedName>
</protein>
<dbReference type="PANTHER" id="PTHR43830:SF3">
    <property type="entry name" value="PROTEIN PSP1"/>
    <property type="match status" value="1"/>
</dbReference>
<dbReference type="RefSeq" id="WP_328236170.1">
    <property type="nucleotide sequence ID" value="NZ_JAROAS010000003.1"/>
</dbReference>
<dbReference type="PROSITE" id="PS51411">
    <property type="entry name" value="PSP1_C"/>
    <property type="match status" value="1"/>
</dbReference>
<gene>
    <name evidence="2" type="ORF">P5F74_01880</name>
</gene>
<feature type="domain" description="PSP1 C-terminal" evidence="1">
    <location>
        <begin position="61"/>
        <end position="146"/>
    </location>
</feature>
<name>A0ABU6NHL8_9BACI</name>
<dbReference type="NCBIfam" id="NF041131">
    <property type="entry name" value="RicT_YaaT_fam"/>
    <property type="match status" value="1"/>
</dbReference>
<reference evidence="2 3" key="1">
    <citation type="submission" date="2023-03" db="EMBL/GenBank/DDBJ databases">
        <title>Bacillus Genome Sequencing.</title>
        <authorList>
            <person name="Dunlap C."/>
        </authorList>
    </citation>
    <scope>NUCLEOTIDE SEQUENCE [LARGE SCALE GENOMIC DNA]</scope>
    <source>
        <strain evidence="2 3">B-4107</strain>
    </source>
</reference>
<dbReference type="PANTHER" id="PTHR43830">
    <property type="entry name" value="PROTEIN PSP1"/>
    <property type="match status" value="1"/>
</dbReference>
<dbReference type="Proteomes" id="UP001341820">
    <property type="component" value="Unassembled WGS sequence"/>
</dbReference>
<dbReference type="InterPro" id="IPR007557">
    <property type="entry name" value="PSP1_C"/>
</dbReference>
<organism evidence="2 3">
    <name type="scientific">Shouchella miscanthi</name>
    <dbReference type="NCBI Taxonomy" id="2598861"/>
    <lineage>
        <taxon>Bacteria</taxon>
        <taxon>Bacillati</taxon>
        <taxon>Bacillota</taxon>
        <taxon>Bacilli</taxon>
        <taxon>Bacillales</taxon>
        <taxon>Bacillaceae</taxon>
        <taxon>Shouchella</taxon>
    </lineage>
</organism>
<accession>A0ABU6NHL8</accession>